<evidence type="ECO:0000256" key="3">
    <source>
        <dbReference type="ARBA" id="ARBA00023157"/>
    </source>
</evidence>
<dbReference type="AlphaFoldDB" id="A0A8C4QDK3"/>
<comment type="subcellular location">
    <subcellularLocation>
        <location evidence="1">Secreted</location>
    </subcellularLocation>
</comment>
<dbReference type="SUPFAM" id="SSF50242">
    <property type="entry name" value="TIMP-like"/>
    <property type="match status" value="1"/>
</dbReference>
<keyword evidence="6" id="KW-1185">Reference proteome</keyword>
<evidence type="ECO:0000256" key="1">
    <source>
        <dbReference type="ARBA" id="ARBA00004613"/>
    </source>
</evidence>
<dbReference type="SMART" id="SM00643">
    <property type="entry name" value="C345C"/>
    <property type="match status" value="1"/>
</dbReference>
<name>A0A8C4QDK3_EPTBU</name>
<dbReference type="GO" id="GO:0005576">
    <property type="term" value="C:extracellular region"/>
    <property type="evidence" value="ECO:0007669"/>
    <property type="project" value="UniProtKB-SubCell"/>
</dbReference>
<dbReference type="Gene3D" id="2.40.50.120">
    <property type="match status" value="1"/>
</dbReference>
<sequence>MANESRNADRNHSAYQAEYVFIIDVKEVTKTASYININATLKTVLKKGMNQTVSVGDRRSFVILMHCGKNLNVSPGDIYLVMGMHNTHWTNSDRTQYVLTSDTWFEKFPLESVCRLPSPPASCQVSENFKGCSLKG</sequence>
<dbReference type="Ensembl" id="ENSEBUT00000014314.1">
    <property type="protein sequence ID" value="ENSEBUP00000013738.1"/>
    <property type="gene ID" value="ENSEBUG00000008665.1"/>
</dbReference>
<dbReference type="InterPro" id="IPR008993">
    <property type="entry name" value="TIMP-like_OB-fold"/>
</dbReference>
<protein>
    <recommendedName>
        <fullName evidence="4">NTR domain-containing protein</fullName>
    </recommendedName>
</protein>
<evidence type="ECO:0000259" key="4">
    <source>
        <dbReference type="PROSITE" id="PS50189"/>
    </source>
</evidence>
<dbReference type="InterPro" id="IPR001134">
    <property type="entry name" value="Netrin_domain"/>
</dbReference>
<accession>A0A8C4QDK3</accession>
<dbReference type="InterPro" id="IPR018933">
    <property type="entry name" value="Netrin_module_non-TIMP"/>
</dbReference>
<organism evidence="5 6">
    <name type="scientific">Eptatretus burgeri</name>
    <name type="common">Inshore hagfish</name>
    <dbReference type="NCBI Taxonomy" id="7764"/>
    <lineage>
        <taxon>Eukaryota</taxon>
        <taxon>Metazoa</taxon>
        <taxon>Chordata</taxon>
        <taxon>Craniata</taxon>
        <taxon>Vertebrata</taxon>
        <taxon>Cyclostomata</taxon>
        <taxon>Myxini</taxon>
        <taxon>Myxiniformes</taxon>
        <taxon>Myxinidae</taxon>
        <taxon>Eptatretinae</taxon>
        <taxon>Eptatretus</taxon>
    </lineage>
</organism>
<reference evidence="5" key="1">
    <citation type="submission" date="2025-08" db="UniProtKB">
        <authorList>
            <consortium name="Ensembl"/>
        </authorList>
    </citation>
    <scope>IDENTIFICATION</scope>
</reference>
<proteinExistence type="predicted"/>
<keyword evidence="3" id="KW-1015">Disulfide bond</keyword>
<evidence type="ECO:0000313" key="5">
    <source>
        <dbReference type="Ensembl" id="ENSEBUP00000013738.1"/>
    </source>
</evidence>
<reference evidence="5" key="2">
    <citation type="submission" date="2025-09" db="UniProtKB">
        <authorList>
            <consortium name="Ensembl"/>
        </authorList>
    </citation>
    <scope>IDENTIFICATION</scope>
</reference>
<keyword evidence="2" id="KW-0964">Secreted</keyword>
<dbReference type="Pfam" id="PF01759">
    <property type="entry name" value="NTR"/>
    <property type="match status" value="1"/>
</dbReference>
<dbReference type="PROSITE" id="PS50189">
    <property type="entry name" value="NTR"/>
    <property type="match status" value="1"/>
</dbReference>
<evidence type="ECO:0000313" key="6">
    <source>
        <dbReference type="Proteomes" id="UP000694388"/>
    </source>
</evidence>
<feature type="domain" description="NTR" evidence="4">
    <location>
        <begin position="1"/>
        <end position="132"/>
    </location>
</feature>
<dbReference type="Proteomes" id="UP000694388">
    <property type="component" value="Unplaced"/>
</dbReference>
<evidence type="ECO:0000256" key="2">
    <source>
        <dbReference type="ARBA" id="ARBA00022525"/>
    </source>
</evidence>